<name>C7J5M5_ORYSJ</name>
<feature type="coiled-coil region" evidence="1">
    <location>
        <begin position="191"/>
        <end position="218"/>
    </location>
</feature>
<dbReference type="KEGG" id="dosa:Os08g0245900"/>
<gene>
    <name evidence="3" type="ordered locus">Os08g0245900</name>
</gene>
<protein>
    <submittedName>
        <fullName evidence="3">Os08g0245900 protein</fullName>
    </submittedName>
</protein>
<reference evidence="4" key="2">
    <citation type="journal article" date="2008" name="Nucleic Acids Res.">
        <title>The rice annotation project database (RAP-DB): 2008 update.</title>
        <authorList>
            <consortium name="The rice annotation project (RAP)"/>
        </authorList>
    </citation>
    <scope>GENOME REANNOTATION</scope>
    <source>
        <strain evidence="4">cv. Nipponbare</strain>
    </source>
</reference>
<feature type="region of interest" description="Disordered" evidence="2">
    <location>
        <begin position="1"/>
        <end position="26"/>
    </location>
</feature>
<evidence type="ECO:0000313" key="3">
    <source>
        <dbReference type="EMBL" id="BAH94194.1"/>
    </source>
</evidence>
<accession>C7J5M5</accession>
<evidence type="ECO:0000313" key="4">
    <source>
        <dbReference type="Proteomes" id="UP000000763"/>
    </source>
</evidence>
<organism evidence="3 4">
    <name type="scientific">Oryza sativa subsp. japonica</name>
    <name type="common">Rice</name>
    <dbReference type="NCBI Taxonomy" id="39947"/>
    <lineage>
        <taxon>Eukaryota</taxon>
        <taxon>Viridiplantae</taxon>
        <taxon>Streptophyta</taxon>
        <taxon>Embryophyta</taxon>
        <taxon>Tracheophyta</taxon>
        <taxon>Spermatophyta</taxon>
        <taxon>Magnoliopsida</taxon>
        <taxon>Liliopsida</taxon>
        <taxon>Poales</taxon>
        <taxon>Poaceae</taxon>
        <taxon>BOP clade</taxon>
        <taxon>Oryzoideae</taxon>
        <taxon>Oryzeae</taxon>
        <taxon>Oryzinae</taxon>
        <taxon>Oryza</taxon>
        <taxon>Oryza sativa</taxon>
    </lineage>
</organism>
<dbReference type="Proteomes" id="UP000000763">
    <property type="component" value="Chromosome 8"/>
</dbReference>
<sequence length="252" mass="28645">MPHVRYNRPGNRHRDPHVSAPEKFGGLQGQPRFGQDALSAHSSVDIAMEDAEFTPRLLSDFDLDLTGDQEMQAYRMLKDWICWRSLSCSLDQGCTTIMLSFYIGRESDAKLCASTGMMNSLIRKLATVSSEDIDVRPLERKIIRINSDRLLKVIHHVGDAQAMEWMRQILEVAYDVEDWIDLCIHLHGRVRADQLERIEEFIVRIDNVEERLSSSNNEILPKIWVCGVGPWVVLDCWWSAGVGGGGVRGGYM</sequence>
<dbReference type="AlphaFoldDB" id="C7J5M5"/>
<dbReference type="EMBL" id="AP008214">
    <property type="protein sequence ID" value="BAH94194.1"/>
    <property type="molecule type" value="Genomic_DNA"/>
</dbReference>
<proteinExistence type="predicted"/>
<evidence type="ECO:0000256" key="2">
    <source>
        <dbReference type="SAM" id="MobiDB-lite"/>
    </source>
</evidence>
<dbReference type="Gene3D" id="1.20.5.4130">
    <property type="match status" value="1"/>
</dbReference>
<evidence type="ECO:0000256" key="1">
    <source>
        <dbReference type="SAM" id="Coils"/>
    </source>
</evidence>
<keyword evidence="1" id="KW-0175">Coiled coil</keyword>
<reference evidence="3 4" key="1">
    <citation type="journal article" date="2005" name="Nature">
        <title>The map-based sequence of the rice genome.</title>
        <authorList>
            <consortium name="International rice genome sequencing project (IRGSP)"/>
            <person name="Matsumoto T."/>
            <person name="Wu J."/>
            <person name="Kanamori H."/>
            <person name="Katayose Y."/>
            <person name="Fujisawa M."/>
            <person name="Namiki N."/>
            <person name="Mizuno H."/>
            <person name="Yamamoto K."/>
            <person name="Antonio B.A."/>
            <person name="Baba T."/>
            <person name="Sakata K."/>
            <person name="Nagamura Y."/>
            <person name="Aoki H."/>
            <person name="Arikawa K."/>
            <person name="Arita K."/>
            <person name="Bito T."/>
            <person name="Chiden Y."/>
            <person name="Fujitsuka N."/>
            <person name="Fukunaka R."/>
            <person name="Hamada M."/>
            <person name="Harada C."/>
            <person name="Hayashi A."/>
            <person name="Hijishita S."/>
            <person name="Honda M."/>
            <person name="Hosokawa S."/>
            <person name="Ichikawa Y."/>
            <person name="Idonuma A."/>
            <person name="Iijima M."/>
            <person name="Ikeda M."/>
            <person name="Ikeno M."/>
            <person name="Ito K."/>
            <person name="Ito S."/>
            <person name="Ito T."/>
            <person name="Ito Y."/>
            <person name="Ito Y."/>
            <person name="Iwabuchi A."/>
            <person name="Kamiya K."/>
            <person name="Karasawa W."/>
            <person name="Kurita K."/>
            <person name="Katagiri S."/>
            <person name="Kikuta A."/>
            <person name="Kobayashi H."/>
            <person name="Kobayashi N."/>
            <person name="Machita K."/>
            <person name="Maehara T."/>
            <person name="Masukawa M."/>
            <person name="Mizubayashi T."/>
            <person name="Mukai Y."/>
            <person name="Nagasaki H."/>
            <person name="Nagata Y."/>
            <person name="Naito S."/>
            <person name="Nakashima M."/>
            <person name="Nakama Y."/>
            <person name="Nakamichi Y."/>
            <person name="Nakamura M."/>
            <person name="Meguro A."/>
            <person name="Negishi M."/>
            <person name="Ohta I."/>
            <person name="Ohta T."/>
            <person name="Okamoto M."/>
            <person name="Ono N."/>
            <person name="Saji S."/>
            <person name="Sakaguchi M."/>
            <person name="Sakai K."/>
            <person name="Shibata M."/>
            <person name="Shimokawa T."/>
            <person name="Song J."/>
            <person name="Takazaki Y."/>
            <person name="Terasawa K."/>
            <person name="Tsugane M."/>
            <person name="Tsuji K."/>
            <person name="Ueda S."/>
            <person name="Waki K."/>
            <person name="Yamagata H."/>
            <person name="Yamamoto M."/>
            <person name="Yamamoto S."/>
            <person name="Yamane H."/>
            <person name="Yoshiki S."/>
            <person name="Yoshihara R."/>
            <person name="Yukawa K."/>
            <person name="Zhong H."/>
            <person name="Yano M."/>
            <person name="Yuan Q."/>
            <person name="Ouyang S."/>
            <person name="Liu J."/>
            <person name="Jones K.M."/>
            <person name="Gansberger K."/>
            <person name="Moffat K."/>
            <person name="Hill J."/>
            <person name="Bera J."/>
            <person name="Fadrosh D."/>
            <person name="Jin S."/>
            <person name="Johri S."/>
            <person name="Kim M."/>
            <person name="Overton L."/>
            <person name="Reardon M."/>
            <person name="Tsitrin T."/>
            <person name="Vuong H."/>
            <person name="Weaver B."/>
            <person name="Ciecko A."/>
            <person name="Tallon L."/>
            <person name="Jackson J."/>
            <person name="Pai G."/>
            <person name="Aken S.V."/>
            <person name="Utterback T."/>
            <person name="Reidmuller S."/>
            <person name="Feldblyum T."/>
            <person name="Hsiao J."/>
            <person name="Zismann V."/>
            <person name="Iobst S."/>
            <person name="de Vazeille A.R."/>
            <person name="Buell C.R."/>
            <person name="Ying K."/>
            <person name="Li Y."/>
            <person name="Lu T."/>
            <person name="Huang Y."/>
            <person name="Zhao Q."/>
            <person name="Feng Q."/>
            <person name="Zhang L."/>
            <person name="Zhu J."/>
            <person name="Weng Q."/>
            <person name="Mu J."/>
            <person name="Lu Y."/>
            <person name="Fan D."/>
            <person name="Liu Y."/>
            <person name="Guan J."/>
            <person name="Zhang Y."/>
            <person name="Yu S."/>
            <person name="Liu X."/>
            <person name="Zhang Y."/>
            <person name="Hong G."/>
            <person name="Han B."/>
            <person name="Choisne N."/>
            <person name="Demange N."/>
            <person name="Orjeda G."/>
            <person name="Samain S."/>
            <person name="Cattolico L."/>
            <person name="Pelletier E."/>
            <person name="Couloux A."/>
            <person name="Segurens B."/>
            <person name="Wincker P."/>
            <person name="D'Hont A."/>
            <person name="Scarpelli C."/>
            <person name="Weissenbach J."/>
            <person name="Salanoubat M."/>
            <person name="Quetier F."/>
            <person name="Yu Y."/>
            <person name="Kim H.R."/>
            <person name="Rambo T."/>
            <person name="Currie J."/>
            <person name="Collura K."/>
            <person name="Luo M."/>
            <person name="Yang T."/>
            <person name="Ammiraju J.S.S."/>
            <person name="Engler F."/>
            <person name="Soderlund C."/>
            <person name="Wing R.A."/>
            <person name="Palmer L.E."/>
            <person name="de la Bastide M."/>
            <person name="Spiegel L."/>
            <person name="Nascimento L."/>
            <person name="Zutavern T."/>
            <person name="O'Shaughnessy A."/>
            <person name="Dike S."/>
            <person name="Dedhia N."/>
            <person name="Preston R."/>
            <person name="Balija V."/>
            <person name="McCombie W.R."/>
            <person name="Chow T."/>
            <person name="Chen H."/>
            <person name="Chung M."/>
            <person name="Chen C."/>
            <person name="Shaw J."/>
            <person name="Wu H."/>
            <person name="Hsiao K."/>
            <person name="Chao Y."/>
            <person name="Chu M."/>
            <person name="Cheng C."/>
            <person name="Hour A."/>
            <person name="Lee P."/>
            <person name="Lin S."/>
            <person name="Lin Y."/>
            <person name="Liou J."/>
            <person name="Liu S."/>
            <person name="Hsing Y."/>
            <person name="Raghuvanshi S."/>
            <person name="Mohanty A."/>
            <person name="Bharti A.K."/>
            <person name="Gaur A."/>
            <person name="Gupta V."/>
            <person name="Kumar D."/>
            <person name="Ravi V."/>
            <person name="Vij S."/>
            <person name="Kapur A."/>
            <person name="Khurana P."/>
            <person name="Khurana P."/>
            <person name="Khurana J.P."/>
            <person name="Tyagi A.K."/>
            <person name="Gaikwad K."/>
            <person name="Singh A."/>
            <person name="Dalal V."/>
            <person name="Srivastava S."/>
            <person name="Dixit A."/>
            <person name="Pal A.K."/>
            <person name="Ghazi I.A."/>
            <person name="Yadav M."/>
            <person name="Pandit A."/>
            <person name="Bhargava A."/>
            <person name="Sureshbabu K."/>
            <person name="Batra K."/>
            <person name="Sharma T.R."/>
            <person name="Mohapatra T."/>
            <person name="Singh N.K."/>
            <person name="Messing J."/>
            <person name="Nelson A.B."/>
            <person name="Fuks G."/>
            <person name="Kavchok S."/>
            <person name="Keizer G."/>
            <person name="Linton E."/>
            <person name="Llaca V."/>
            <person name="Song R."/>
            <person name="Tanyolac B."/>
            <person name="Young S."/>
            <person name="Ho-Il K."/>
            <person name="Hahn J.H."/>
            <person name="Sangsakoo G."/>
            <person name="Vanavichit A."/>
            <person name="de Mattos Luiz.A.T."/>
            <person name="Zimmer P.D."/>
            <person name="Malone G."/>
            <person name="Dellagostin O."/>
            <person name="de Oliveira A.C."/>
            <person name="Bevan M."/>
            <person name="Bancroft I."/>
            <person name="Minx P."/>
            <person name="Cordum H."/>
            <person name="Wilson R."/>
            <person name="Cheng Z."/>
            <person name="Jin W."/>
            <person name="Jiang J."/>
            <person name="Leong S.A."/>
            <person name="Iwama H."/>
            <person name="Gojobori T."/>
            <person name="Itoh T."/>
            <person name="Niimura Y."/>
            <person name="Fujii Y."/>
            <person name="Habara T."/>
            <person name="Sakai H."/>
            <person name="Sato Y."/>
            <person name="Wilson G."/>
            <person name="Kumar K."/>
            <person name="McCouch S."/>
            <person name="Juretic N."/>
            <person name="Hoen D."/>
            <person name="Wright S."/>
            <person name="Bruskiewich R."/>
            <person name="Bureau T."/>
            <person name="Miyao A."/>
            <person name="Hirochika H."/>
            <person name="Nishikawa T."/>
            <person name="Kadowaki K."/>
            <person name="Sugiura M."/>
            <person name="Burr B."/>
            <person name="Sasaki T."/>
        </authorList>
    </citation>
    <scope>NUCLEOTIDE SEQUENCE [LARGE SCALE GENOMIC DNA]</scope>
    <source>
        <strain evidence="4">cv. Nipponbare</strain>
    </source>
</reference>